<reference evidence="2 3" key="1">
    <citation type="journal article" date="2021" name="MBio">
        <title>Poor Competitiveness of Bradyrhizobium in Pigeon Pea Root Colonization in Indian Soils.</title>
        <authorList>
            <person name="Chalasani D."/>
            <person name="Basu A."/>
            <person name="Pullabhotla S.V.S.R.N."/>
            <person name="Jorrin B."/>
            <person name="Neal A.L."/>
            <person name="Poole P.S."/>
            <person name="Podile A.R."/>
            <person name="Tkacz A."/>
        </authorList>
    </citation>
    <scope>NUCLEOTIDE SEQUENCE [LARGE SCALE GENOMIC DNA]</scope>
    <source>
        <strain evidence="2 3">HU56</strain>
    </source>
</reference>
<evidence type="ECO:0000259" key="1">
    <source>
        <dbReference type="Pfam" id="PF13274"/>
    </source>
</evidence>
<feature type="domain" description="Antitoxin SocA-like Panacea" evidence="1">
    <location>
        <begin position="33"/>
        <end position="138"/>
    </location>
</feature>
<name>A0ABS7GXZ6_9HYPH</name>
<evidence type="ECO:0000313" key="2">
    <source>
        <dbReference type="EMBL" id="MBW9054844.1"/>
    </source>
</evidence>
<dbReference type="RefSeq" id="WP_220336190.1">
    <property type="nucleotide sequence ID" value="NZ_JAEUAK010000008.1"/>
</dbReference>
<keyword evidence="3" id="KW-1185">Reference proteome</keyword>
<gene>
    <name evidence="2" type="ORF">JNB85_20785</name>
</gene>
<accession>A0ABS7GXZ6</accession>
<dbReference type="EMBL" id="JAEUAK010000008">
    <property type="protein sequence ID" value="MBW9054844.1"/>
    <property type="molecule type" value="Genomic_DNA"/>
</dbReference>
<sequence length="178" mass="20711">MADRPYDKERLKHLIHYVIWKVGARPGFGATKLYKTAWFSDAKSFVLLGKSITGAQYLRQKYGPIPKYGMQVRSELTEMGYIAQSKDADGHWQFRSLIPPKREWFSAGELEHIDYWADHIANNHTAASISEESHDLGWEIAKMNEVLPFHSVLVSRIREPNERQMEWARRRARELGLP</sequence>
<protein>
    <submittedName>
        <fullName evidence="2">SocA family protein</fullName>
    </submittedName>
</protein>
<dbReference type="Pfam" id="PF13274">
    <property type="entry name" value="SocA_Panacea"/>
    <property type="match status" value="1"/>
</dbReference>
<proteinExistence type="predicted"/>
<dbReference type="Proteomes" id="UP000717752">
    <property type="component" value="Unassembled WGS sequence"/>
</dbReference>
<dbReference type="InterPro" id="IPR025272">
    <property type="entry name" value="SocA_Panacea"/>
</dbReference>
<organism evidence="2 3">
    <name type="scientific">Rhizobium mesosinicum</name>
    <dbReference type="NCBI Taxonomy" id="335017"/>
    <lineage>
        <taxon>Bacteria</taxon>
        <taxon>Pseudomonadati</taxon>
        <taxon>Pseudomonadota</taxon>
        <taxon>Alphaproteobacteria</taxon>
        <taxon>Hyphomicrobiales</taxon>
        <taxon>Rhizobiaceae</taxon>
        <taxon>Rhizobium/Agrobacterium group</taxon>
        <taxon>Rhizobium</taxon>
    </lineage>
</organism>
<comment type="caution">
    <text evidence="2">The sequence shown here is derived from an EMBL/GenBank/DDBJ whole genome shotgun (WGS) entry which is preliminary data.</text>
</comment>
<evidence type="ECO:0000313" key="3">
    <source>
        <dbReference type="Proteomes" id="UP000717752"/>
    </source>
</evidence>